<keyword evidence="5 7" id="KW-1133">Transmembrane helix</keyword>
<feature type="transmembrane region" description="Helical" evidence="7">
    <location>
        <begin position="153"/>
        <end position="173"/>
    </location>
</feature>
<keyword evidence="2" id="KW-0813">Transport</keyword>
<dbReference type="Proteomes" id="UP000183038">
    <property type="component" value="Unassembled WGS sequence"/>
</dbReference>
<evidence type="ECO:0000256" key="3">
    <source>
        <dbReference type="ARBA" id="ARBA00022475"/>
    </source>
</evidence>
<name>A0A1H4KPA4_9FLAO</name>
<feature type="transmembrane region" description="Helical" evidence="7">
    <location>
        <begin position="80"/>
        <end position="100"/>
    </location>
</feature>
<dbReference type="InterPro" id="IPR010290">
    <property type="entry name" value="TM_effector"/>
</dbReference>
<evidence type="ECO:0000313" key="9">
    <source>
        <dbReference type="Proteomes" id="UP000183038"/>
    </source>
</evidence>
<dbReference type="PANTHER" id="PTHR23513:SF9">
    <property type="entry name" value="ENTEROBACTIN EXPORTER ENTS"/>
    <property type="match status" value="1"/>
</dbReference>
<feature type="transmembrane region" description="Helical" evidence="7">
    <location>
        <begin position="48"/>
        <end position="68"/>
    </location>
</feature>
<feature type="transmembrane region" description="Helical" evidence="7">
    <location>
        <begin position="266"/>
        <end position="284"/>
    </location>
</feature>
<proteinExistence type="predicted"/>
<dbReference type="PANTHER" id="PTHR23513">
    <property type="entry name" value="INTEGRAL MEMBRANE EFFLUX PROTEIN-RELATED"/>
    <property type="match status" value="1"/>
</dbReference>
<dbReference type="SUPFAM" id="SSF103473">
    <property type="entry name" value="MFS general substrate transporter"/>
    <property type="match status" value="1"/>
</dbReference>
<accession>A0A1H4KPA4</accession>
<gene>
    <name evidence="8" type="ORF">SAMN05192540_1020</name>
</gene>
<protein>
    <submittedName>
        <fullName evidence="8">Predicted arabinose efflux permease, MFS family</fullName>
    </submittedName>
</protein>
<dbReference type="InterPro" id="IPR036259">
    <property type="entry name" value="MFS_trans_sf"/>
</dbReference>
<keyword evidence="6 7" id="KW-0472">Membrane</keyword>
<feature type="transmembrane region" description="Helical" evidence="7">
    <location>
        <begin position="296"/>
        <end position="325"/>
    </location>
</feature>
<feature type="transmembrane region" description="Helical" evidence="7">
    <location>
        <begin position="17"/>
        <end position="36"/>
    </location>
</feature>
<evidence type="ECO:0000256" key="6">
    <source>
        <dbReference type="ARBA" id="ARBA00023136"/>
    </source>
</evidence>
<evidence type="ECO:0000256" key="4">
    <source>
        <dbReference type="ARBA" id="ARBA00022692"/>
    </source>
</evidence>
<dbReference type="EMBL" id="FNTB01000001">
    <property type="protein sequence ID" value="SEB60213.1"/>
    <property type="molecule type" value="Genomic_DNA"/>
</dbReference>
<dbReference type="GO" id="GO:0005886">
    <property type="term" value="C:plasma membrane"/>
    <property type="evidence" value="ECO:0007669"/>
    <property type="project" value="UniProtKB-SubCell"/>
</dbReference>
<dbReference type="Pfam" id="PF05977">
    <property type="entry name" value="MFS_3"/>
    <property type="match status" value="1"/>
</dbReference>
<reference evidence="8 9" key="1">
    <citation type="submission" date="2016-10" db="EMBL/GenBank/DDBJ databases">
        <authorList>
            <person name="de Groot N.N."/>
        </authorList>
    </citation>
    <scope>NUCLEOTIDE SEQUENCE [LARGE SCALE GENOMIC DNA]</scope>
    <source>
        <strain evidence="8 9">MAR_2009_71</strain>
    </source>
</reference>
<dbReference type="Gene3D" id="1.20.1250.20">
    <property type="entry name" value="MFS general substrate transporter like domains"/>
    <property type="match status" value="1"/>
</dbReference>
<dbReference type="OrthoDB" id="7283966at2"/>
<dbReference type="RefSeq" id="WP_074670621.1">
    <property type="nucleotide sequence ID" value="NZ_FNTB01000001.1"/>
</dbReference>
<feature type="transmembrane region" description="Helical" evidence="7">
    <location>
        <begin position="378"/>
        <end position="402"/>
    </location>
</feature>
<feature type="transmembrane region" description="Helical" evidence="7">
    <location>
        <begin position="229"/>
        <end position="254"/>
    </location>
</feature>
<evidence type="ECO:0000256" key="1">
    <source>
        <dbReference type="ARBA" id="ARBA00004651"/>
    </source>
</evidence>
<evidence type="ECO:0000256" key="2">
    <source>
        <dbReference type="ARBA" id="ARBA00022448"/>
    </source>
</evidence>
<feature type="transmembrane region" description="Helical" evidence="7">
    <location>
        <begin position="179"/>
        <end position="199"/>
    </location>
</feature>
<organism evidence="8 9">
    <name type="scientific">Maribacter dokdonensis</name>
    <dbReference type="NCBI Taxonomy" id="320912"/>
    <lineage>
        <taxon>Bacteria</taxon>
        <taxon>Pseudomonadati</taxon>
        <taxon>Bacteroidota</taxon>
        <taxon>Flavobacteriia</taxon>
        <taxon>Flavobacteriales</taxon>
        <taxon>Flavobacteriaceae</taxon>
        <taxon>Maribacter</taxon>
    </lineage>
</organism>
<dbReference type="CDD" id="cd06173">
    <property type="entry name" value="MFS_MefA_like"/>
    <property type="match status" value="1"/>
</dbReference>
<comment type="subcellular location">
    <subcellularLocation>
        <location evidence="1">Cell membrane</location>
        <topology evidence="1">Multi-pass membrane protein</topology>
    </subcellularLocation>
</comment>
<evidence type="ECO:0000313" key="8">
    <source>
        <dbReference type="EMBL" id="SEB60213.1"/>
    </source>
</evidence>
<evidence type="ECO:0000256" key="7">
    <source>
        <dbReference type="SAM" id="Phobius"/>
    </source>
</evidence>
<sequence length="420" mass="45454">MSVNDPYAALRFKEFNIFLLVRFAMVFAWSMQFIVIEWQVYTITKDPLSLGIIGLMEVIPAVGMALFAGHIVDQKEKRNLLIKCIFGFSVISFGLFMLSLPSVLETYETKTILYGIYALVFCGGLVRAFLGPTIFSLIALIVPKKIYPNAATWSSTTWQMASVLGPALAGFSISIIGVHWSMCVIFGFSLLALTALFNISKKPILNPKIGEPIFQSLKEGLTFVFKTRAVLGALTLDMIAVLFGGAVALLPIFAQDILHVGSEGFGVLRAAPAVGAAITMLGSTRFPLHKNAGKKLLLAVFGFGVCMIVFGLSTYFWLSVIALFLSGAVDGVSMIIRQTILQLKTPDNMRGRVASVNSMFVGSSNELGAFESGVTAKLMGTVTAVVFGGSMTLLTVGLTAIVSPKFRKLDLQKDVEDHEN</sequence>
<feature type="transmembrane region" description="Helical" evidence="7">
    <location>
        <begin position="112"/>
        <end position="141"/>
    </location>
</feature>
<dbReference type="AlphaFoldDB" id="A0A1H4KPA4"/>
<keyword evidence="4 7" id="KW-0812">Transmembrane</keyword>
<evidence type="ECO:0000256" key="5">
    <source>
        <dbReference type="ARBA" id="ARBA00022989"/>
    </source>
</evidence>
<keyword evidence="3" id="KW-1003">Cell membrane</keyword>